<dbReference type="GeneID" id="19156302"/>
<feature type="domain" description="Hydantoinase/oxoprolinase N-terminal" evidence="4">
    <location>
        <begin position="13"/>
        <end position="220"/>
    </location>
</feature>
<dbReference type="Pfam" id="PF01968">
    <property type="entry name" value="Hydantoinase_A"/>
    <property type="match status" value="1"/>
</dbReference>
<proteinExistence type="inferred from homology"/>
<dbReference type="GO" id="GO:0005829">
    <property type="term" value="C:cytosol"/>
    <property type="evidence" value="ECO:0007669"/>
    <property type="project" value="TreeGrafter"/>
</dbReference>
<dbReference type="EMBL" id="AMWN01000001">
    <property type="protein sequence ID" value="EXJ96274.1"/>
    <property type="molecule type" value="Genomic_DNA"/>
</dbReference>
<gene>
    <name evidence="5" type="ORF">A1O1_01400</name>
</gene>
<dbReference type="HOGENOM" id="CLU_002157_0_1_1"/>
<dbReference type="Pfam" id="PF05378">
    <property type="entry name" value="Hydant_A_N"/>
    <property type="match status" value="1"/>
</dbReference>
<dbReference type="Proteomes" id="UP000019484">
    <property type="component" value="Unassembled WGS sequence"/>
</dbReference>
<dbReference type="InterPro" id="IPR002821">
    <property type="entry name" value="Hydantoinase_A"/>
</dbReference>
<name>W9ZP51_9EURO</name>
<dbReference type="InterPro" id="IPR003692">
    <property type="entry name" value="Hydantoinase_B"/>
</dbReference>
<dbReference type="PANTHER" id="PTHR11365:SF2">
    <property type="entry name" value="5-OXOPROLINASE"/>
    <property type="match status" value="1"/>
</dbReference>
<dbReference type="InterPro" id="IPR008040">
    <property type="entry name" value="Hydant_A_N"/>
</dbReference>
<organism evidence="5 6">
    <name type="scientific">Capronia coronata CBS 617.96</name>
    <dbReference type="NCBI Taxonomy" id="1182541"/>
    <lineage>
        <taxon>Eukaryota</taxon>
        <taxon>Fungi</taxon>
        <taxon>Dikarya</taxon>
        <taxon>Ascomycota</taxon>
        <taxon>Pezizomycotina</taxon>
        <taxon>Eurotiomycetes</taxon>
        <taxon>Chaetothyriomycetidae</taxon>
        <taxon>Chaetothyriales</taxon>
        <taxon>Herpotrichiellaceae</taxon>
        <taxon>Capronia</taxon>
    </lineage>
</organism>
<dbReference type="RefSeq" id="XP_007720503.1">
    <property type="nucleotide sequence ID" value="XM_007722313.1"/>
</dbReference>
<evidence type="ECO:0000259" key="2">
    <source>
        <dbReference type="Pfam" id="PF01968"/>
    </source>
</evidence>
<dbReference type="OrthoDB" id="3643at2759"/>
<feature type="domain" description="Hydantoinase B/oxoprolinase" evidence="3">
    <location>
        <begin position="752"/>
        <end position="1290"/>
    </location>
</feature>
<evidence type="ECO:0000313" key="6">
    <source>
        <dbReference type="Proteomes" id="UP000019484"/>
    </source>
</evidence>
<keyword evidence="6" id="KW-1185">Reference proteome</keyword>
<dbReference type="STRING" id="1182541.W9ZP51"/>
<dbReference type="InterPro" id="IPR045079">
    <property type="entry name" value="Oxoprolinase-like"/>
</dbReference>
<comment type="caution">
    <text evidence="5">The sequence shown here is derived from an EMBL/GenBank/DDBJ whole genome shotgun (WGS) entry which is preliminary data.</text>
</comment>
<dbReference type="eggNOG" id="KOG1939">
    <property type="taxonomic scope" value="Eukaryota"/>
</dbReference>
<protein>
    <submittedName>
        <fullName evidence="5">5-oxoprolinase (ATP-hydrolysing)</fullName>
    </submittedName>
</protein>
<dbReference type="Pfam" id="PF02538">
    <property type="entry name" value="Hydantoinase_B"/>
    <property type="match status" value="1"/>
</dbReference>
<evidence type="ECO:0000313" key="5">
    <source>
        <dbReference type="EMBL" id="EXJ96274.1"/>
    </source>
</evidence>
<feature type="domain" description="Hydantoinase A/oxoprolinase" evidence="2">
    <location>
        <begin position="239"/>
        <end position="539"/>
    </location>
</feature>
<dbReference type="GO" id="GO:0006749">
    <property type="term" value="P:glutathione metabolic process"/>
    <property type="evidence" value="ECO:0007669"/>
    <property type="project" value="TreeGrafter"/>
</dbReference>
<dbReference type="PANTHER" id="PTHR11365">
    <property type="entry name" value="5-OXOPROLINASE RELATED"/>
    <property type="match status" value="1"/>
</dbReference>
<evidence type="ECO:0000259" key="4">
    <source>
        <dbReference type="Pfam" id="PF05378"/>
    </source>
</evidence>
<evidence type="ECO:0000259" key="3">
    <source>
        <dbReference type="Pfam" id="PF02538"/>
    </source>
</evidence>
<evidence type="ECO:0000256" key="1">
    <source>
        <dbReference type="ARBA" id="ARBA00010403"/>
    </source>
</evidence>
<accession>W9ZP51</accession>
<reference evidence="5 6" key="1">
    <citation type="submission" date="2013-03" db="EMBL/GenBank/DDBJ databases">
        <title>The Genome Sequence of Capronia coronata CBS 617.96.</title>
        <authorList>
            <consortium name="The Broad Institute Genomics Platform"/>
            <person name="Cuomo C."/>
            <person name="de Hoog S."/>
            <person name="Gorbushina A."/>
            <person name="Walker B."/>
            <person name="Young S.K."/>
            <person name="Zeng Q."/>
            <person name="Gargeya S."/>
            <person name="Fitzgerald M."/>
            <person name="Haas B."/>
            <person name="Abouelleil A."/>
            <person name="Allen A.W."/>
            <person name="Alvarado L."/>
            <person name="Arachchi H.M."/>
            <person name="Berlin A.M."/>
            <person name="Chapman S.B."/>
            <person name="Gainer-Dewar J."/>
            <person name="Goldberg J."/>
            <person name="Griggs A."/>
            <person name="Gujja S."/>
            <person name="Hansen M."/>
            <person name="Howarth C."/>
            <person name="Imamovic A."/>
            <person name="Ireland A."/>
            <person name="Larimer J."/>
            <person name="McCowan C."/>
            <person name="Murphy C."/>
            <person name="Pearson M."/>
            <person name="Poon T.W."/>
            <person name="Priest M."/>
            <person name="Roberts A."/>
            <person name="Saif S."/>
            <person name="Shea T."/>
            <person name="Sisk P."/>
            <person name="Sykes S."/>
            <person name="Wortman J."/>
            <person name="Nusbaum C."/>
            <person name="Birren B."/>
        </authorList>
    </citation>
    <scope>NUCLEOTIDE SEQUENCE [LARGE SCALE GENOMIC DNA]</scope>
    <source>
        <strain evidence="5 6">CBS 617.96</strain>
    </source>
</reference>
<sequence length="1293" mass="140680">MPVSTKSQPSKIRISIDRGGTFTDVHASVPGKPDIILKLLSVDPGNYQDAPTEGIRRVLELATDESFPRGKPLNLKYLERLRMGTTVATNALLERKGAKSALITTKGFKDLLSIGNQARPKIFDLSAKKAEVLYEKVVEINERIIPCPQASEAHRYPECRLVEGTTGEQFRILQELNQEEVIDELHKLWDEGYRSLAVALLHSYAHPAHEVKIGEIALSMGFSVALSSRLQPMIKVVPRGMSASADAYLTPVIKSYIDSIDSNFEGGLDNSHGCRFEFMQSDGGLVDFRNFSGLKAILSGPAAGVVGFAATSWDEQERVPVIGFDMGGTSTDVCRFDGNFEHVFGANIAGVSIQSPQLDINTVAAGGGSNLTWRNGLFLVGPESASAHPGPACYRKGGPLTVTDANLFLGRLLPEYFPKIFGPNENEPLDREITTRKFQELTDAINQEQRETGQAEFTAEEVALGFLKVADESMARPVRNLTEARGFETSSHYLASFGGAGGQHACSVAATLGISRIIIHKYSSVLSAYGLALADVVKEAQEPASVEYISSQSSLRKRFESMIANSTSDLLGQGFQLEQIHHQLYLNMRYEGSDTSLMILKPENWDFAAAFKERHRREFGFTFEKPLLVDDVRVRSIASSNRHAEKSPAVQLKEAQMKDMTNPPKETTQVYFETTGYADTPVYLLKSIAKNTLIHGPAIIIDETQTIVVAPDAVANVLQTCIVLDLEQDKTQTAQVTSPADAVLSNARIPIDPVRLSIFGHRFMSIAEQMGRTLQKTSVSTNIKERLDFSCALFSPDGGLVANAPHVPVHLGSMQFAVRYQHNRWLGQLKDGDVLVSNHPSCGGTHLPDITVITPVFDRPGGSEIVFYVASRGHHADIGGLLPGSMPPKSTELWQEGAAIEAEKIVDNGFFNESRMTEILLQEPANYDGCSGTRCLADNLSDLKAQIAANTRGIQLIQNLISEYGLLCVQAYMYAIQSTAETAVRNLLHELYLRFDGQPLAATDYMDDGTPISLKIQIDKDTGSAVFDFEGTGPEVYGNTNAPVAITHSAIIYCLRCMINSDIPLNQGCLAPITIKIPKRSLLSPSRTAAVVGGNVLTSQRITDVVLKAFRACAASQGDTNNLTFGTGGKSEDKDGIVSHVNGFGYYETIAGGGGAGPTWTGQSGVHTHMTNTHITDPEILEKRYPCVLRQFTLREGSGGVGANPGGDGVVREIEFLEPVQCSILSERRVHRPYGMEGGGQGKEGLNLWITKDDETGEERRVNLGGKNTVKVRRGDRVVVMTPGGGAWGKKEE</sequence>
<dbReference type="GO" id="GO:0017168">
    <property type="term" value="F:5-oxoprolinase (ATP-hydrolyzing) activity"/>
    <property type="evidence" value="ECO:0007669"/>
    <property type="project" value="TreeGrafter"/>
</dbReference>
<comment type="similarity">
    <text evidence="1">Belongs to the oxoprolinase family.</text>
</comment>